<feature type="region of interest" description="Disordered" evidence="1">
    <location>
        <begin position="1"/>
        <end position="34"/>
    </location>
</feature>
<sequence>MDSPSHHGKSLPRETTSEGQPLVPATATPAPPAVTEAPLLRCTDGSTVLHTTDCTLGTPVAYCHKPKPPIKCEEGFFPSVWHPDHCGEEQTCFPLDADWITTECSNGAFPFTTTTLYEGTLADGEWTAVSVVSCACATDQWYSMTMLDGRSNLETFCMPYRSCPPGMTTSVSMNQYCATATGTGKEDVCADIQTKTEYCECANPMQTPVYADDPGEGAIGCE</sequence>
<evidence type="ECO:0000256" key="1">
    <source>
        <dbReference type="SAM" id="MobiDB-lite"/>
    </source>
</evidence>
<feature type="compositionally biased region" description="Basic residues" evidence="1">
    <location>
        <begin position="1"/>
        <end position="10"/>
    </location>
</feature>
<proteinExistence type="predicted"/>
<comment type="caution">
    <text evidence="2">The sequence shown here is derived from an EMBL/GenBank/DDBJ whole genome shotgun (WGS) entry which is preliminary data.</text>
</comment>
<dbReference type="Proteomes" id="UP001149074">
    <property type="component" value="Unassembled WGS sequence"/>
</dbReference>
<organism evidence="2 3">
    <name type="scientific">Penicillium argentinense</name>
    <dbReference type="NCBI Taxonomy" id="1131581"/>
    <lineage>
        <taxon>Eukaryota</taxon>
        <taxon>Fungi</taxon>
        <taxon>Dikarya</taxon>
        <taxon>Ascomycota</taxon>
        <taxon>Pezizomycotina</taxon>
        <taxon>Eurotiomycetes</taxon>
        <taxon>Eurotiomycetidae</taxon>
        <taxon>Eurotiales</taxon>
        <taxon>Aspergillaceae</taxon>
        <taxon>Penicillium</taxon>
    </lineage>
</organism>
<reference evidence="2" key="1">
    <citation type="submission" date="2022-11" db="EMBL/GenBank/DDBJ databases">
        <authorList>
            <person name="Petersen C."/>
        </authorList>
    </citation>
    <scope>NUCLEOTIDE SEQUENCE</scope>
    <source>
        <strain evidence="2">IBT 30761</strain>
    </source>
</reference>
<protein>
    <submittedName>
        <fullName evidence="2">Uncharacterized protein</fullName>
    </submittedName>
</protein>
<accession>A0A9W9EWA8</accession>
<dbReference type="AlphaFoldDB" id="A0A9W9EWA8"/>
<dbReference type="EMBL" id="JAPQKI010000009">
    <property type="protein sequence ID" value="KAJ5089094.1"/>
    <property type="molecule type" value="Genomic_DNA"/>
</dbReference>
<evidence type="ECO:0000313" key="3">
    <source>
        <dbReference type="Proteomes" id="UP001149074"/>
    </source>
</evidence>
<dbReference type="OrthoDB" id="4462706at2759"/>
<gene>
    <name evidence="2" type="ORF">N7532_007778</name>
</gene>
<reference evidence="2" key="2">
    <citation type="journal article" date="2023" name="IMA Fungus">
        <title>Comparative genomic study of the Penicillium genus elucidates a diverse pangenome and 15 lateral gene transfer events.</title>
        <authorList>
            <person name="Petersen C."/>
            <person name="Sorensen T."/>
            <person name="Nielsen M.R."/>
            <person name="Sondergaard T.E."/>
            <person name="Sorensen J.L."/>
            <person name="Fitzpatrick D.A."/>
            <person name="Frisvad J.C."/>
            <person name="Nielsen K.L."/>
        </authorList>
    </citation>
    <scope>NUCLEOTIDE SEQUENCE</scope>
    <source>
        <strain evidence="2">IBT 30761</strain>
    </source>
</reference>
<evidence type="ECO:0000313" key="2">
    <source>
        <dbReference type="EMBL" id="KAJ5089094.1"/>
    </source>
</evidence>
<dbReference type="GeneID" id="81359249"/>
<name>A0A9W9EWA8_9EURO</name>
<keyword evidence="3" id="KW-1185">Reference proteome</keyword>
<feature type="compositionally biased region" description="Low complexity" evidence="1">
    <location>
        <begin position="21"/>
        <end position="34"/>
    </location>
</feature>
<dbReference type="RefSeq" id="XP_056471076.1">
    <property type="nucleotide sequence ID" value="XM_056620270.1"/>
</dbReference>